<comment type="caution">
    <text evidence="9">The sequence shown here is derived from an EMBL/GenBank/DDBJ whole genome shotgun (WGS) entry which is preliminary data.</text>
</comment>
<name>A0A3L6FRR3_MAIZE</name>
<dbReference type="Pfam" id="PF00560">
    <property type="entry name" value="LRR_1"/>
    <property type="match status" value="3"/>
</dbReference>
<evidence type="ECO:0000256" key="5">
    <source>
        <dbReference type="ARBA" id="ARBA00022737"/>
    </source>
</evidence>
<dbReference type="Gene3D" id="3.80.10.10">
    <property type="entry name" value="Ribonuclease Inhibitor"/>
    <property type="match status" value="1"/>
</dbReference>
<dbReference type="InterPro" id="IPR051582">
    <property type="entry name" value="LRR_extensin-like_regulator"/>
</dbReference>
<keyword evidence="2" id="KW-0964">Secreted</keyword>
<dbReference type="ExpressionAtlas" id="A0A3L6FRR3">
    <property type="expression patterns" value="baseline and differential"/>
</dbReference>
<dbReference type="InterPro" id="IPR032675">
    <property type="entry name" value="LRR_dom_sf"/>
</dbReference>
<keyword evidence="3" id="KW-0433">Leucine-rich repeat</keyword>
<accession>A0A3L6FRR3</accession>
<keyword evidence="5" id="KW-0677">Repeat</keyword>
<dbReference type="PANTHER" id="PTHR32093:SF160">
    <property type="entry name" value="OS01G0180000 PROTEIN"/>
    <property type="match status" value="1"/>
</dbReference>
<evidence type="ECO:0000256" key="6">
    <source>
        <dbReference type="ARBA" id="ARBA00023180"/>
    </source>
</evidence>
<evidence type="ECO:0000256" key="2">
    <source>
        <dbReference type="ARBA" id="ARBA00022525"/>
    </source>
</evidence>
<dbReference type="InterPro" id="IPR003591">
    <property type="entry name" value="Leu-rich_rpt_typical-subtyp"/>
</dbReference>
<organism evidence="9 10">
    <name type="scientific">Zea mays</name>
    <name type="common">Maize</name>
    <dbReference type="NCBI Taxonomy" id="4577"/>
    <lineage>
        <taxon>Eukaryota</taxon>
        <taxon>Viridiplantae</taxon>
        <taxon>Streptophyta</taxon>
        <taxon>Embryophyta</taxon>
        <taxon>Tracheophyta</taxon>
        <taxon>Spermatophyta</taxon>
        <taxon>Magnoliopsida</taxon>
        <taxon>Liliopsida</taxon>
        <taxon>Poales</taxon>
        <taxon>Poaceae</taxon>
        <taxon>PACMAD clade</taxon>
        <taxon>Panicoideae</taxon>
        <taxon>Andropogonodae</taxon>
        <taxon>Andropogoneae</taxon>
        <taxon>Tripsacinae</taxon>
        <taxon>Zea</taxon>
    </lineage>
</organism>
<comment type="subcellular location">
    <subcellularLocation>
        <location evidence="1">Secreted</location>
    </subcellularLocation>
</comment>
<protein>
    <submittedName>
        <fullName evidence="9">Leucine-rich repeat extensin-like protein 3</fullName>
    </submittedName>
</protein>
<dbReference type="GO" id="GO:0005576">
    <property type="term" value="C:extracellular region"/>
    <property type="evidence" value="ECO:0007669"/>
    <property type="project" value="UniProtKB-SubCell"/>
</dbReference>
<gene>
    <name evidence="9" type="primary">LRX3_7</name>
    <name evidence="9" type="ORF">Zm00014a_042410</name>
</gene>
<evidence type="ECO:0000256" key="1">
    <source>
        <dbReference type="ARBA" id="ARBA00004613"/>
    </source>
</evidence>
<feature type="chain" id="PRO_5018298218" evidence="8">
    <location>
        <begin position="23"/>
        <end position="429"/>
    </location>
</feature>
<dbReference type="AlphaFoldDB" id="A0A3L6FRR3"/>
<evidence type="ECO:0000256" key="4">
    <source>
        <dbReference type="ARBA" id="ARBA00022729"/>
    </source>
</evidence>
<dbReference type="FunFam" id="3.80.10.10:FF:000041">
    <property type="entry name" value="LRR receptor-like serine/threonine-protein kinase ERECTA"/>
    <property type="match status" value="1"/>
</dbReference>
<feature type="signal peptide" evidence="8">
    <location>
        <begin position="1"/>
        <end position="22"/>
    </location>
</feature>
<evidence type="ECO:0000256" key="8">
    <source>
        <dbReference type="SAM" id="SignalP"/>
    </source>
</evidence>
<feature type="region of interest" description="Disordered" evidence="7">
    <location>
        <begin position="320"/>
        <end position="372"/>
    </location>
</feature>
<sequence length="429" mass="46540">MRGSVILALLAAAASSFFGAQAIFPDPNNLTADWVGPGVCNYTDVYCVPLPFGPDRRSALVVAEVDLNHGDIAGFLPPELALLPDLALLHLNSNRFCDVLPRALRRLRLLHELDLSNNCFGTVLPRLFDRPLDAIFLNHNRLRFQLPDNFGNSPTSVVVLTHNAFGGCLPASVATMSGTLKEILLINNGLSSCFPPEIGLLRELTVLDVSFNQLAGPLPPELALMRKLEQLDVAHNLLTGAVPPGICDLPRLKNFMLAYNFFTCEPPSCARIVARDGDRSNCLPNRSSQRTPQQCAAFYARPLVNCAAFQCKPFVPPMPPPRRLPSPPPPSPPPPSLPPPSPPPPLPSPPPPQLLPSPPLSHSPPPPSPPPPAPVYHPPCPIMPPPLPCTPTHLWPSPPPYYPGPLPPTNPNIACDCQGIAWYCRWWLP</sequence>
<evidence type="ECO:0000256" key="7">
    <source>
        <dbReference type="SAM" id="MobiDB-lite"/>
    </source>
</evidence>
<proteinExistence type="predicted"/>
<dbReference type="Proteomes" id="UP000251960">
    <property type="component" value="Chromosome 2"/>
</dbReference>
<dbReference type="SMART" id="SM00369">
    <property type="entry name" value="LRR_TYP"/>
    <property type="match status" value="4"/>
</dbReference>
<reference evidence="9 10" key="1">
    <citation type="journal article" date="2018" name="Nat. Genet.">
        <title>Extensive intraspecific gene order and gene structural variations between Mo17 and other maize genomes.</title>
        <authorList>
            <person name="Sun S."/>
            <person name="Zhou Y."/>
            <person name="Chen J."/>
            <person name="Shi J."/>
            <person name="Zhao H."/>
            <person name="Zhao H."/>
            <person name="Song W."/>
            <person name="Zhang M."/>
            <person name="Cui Y."/>
            <person name="Dong X."/>
            <person name="Liu H."/>
            <person name="Ma X."/>
            <person name="Jiao Y."/>
            <person name="Wang B."/>
            <person name="Wei X."/>
            <person name="Stein J.C."/>
            <person name="Glaubitz J.C."/>
            <person name="Lu F."/>
            <person name="Yu G."/>
            <person name="Liang C."/>
            <person name="Fengler K."/>
            <person name="Li B."/>
            <person name="Rafalski A."/>
            <person name="Schnable P.S."/>
            <person name="Ware D.H."/>
            <person name="Buckler E.S."/>
            <person name="Lai J."/>
        </authorList>
    </citation>
    <scope>NUCLEOTIDE SEQUENCE [LARGE SCALE GENOMIC DNA]</scope>
    <source>
        <strain evidence="10">cv. Missouri 17</strain>
        <tissue evidence="9">Seedling</tissue>
    </source>
</reference>
<keyword evidence="4 8" id="KW-0732">Signal</keyword>
<dbReference type="PRINTS" id="PR01217">
    <property type="entry name" value="PRICHEXTENSN"/>
</dbReference>
<dbReference type="SUPFAM" id="SSF52058">
    <property type="entry name" value="L domain-like"/>
    <property type="match status" value="1"/>
</dbReference>
<evidence type="ECO:0000313" key="10">
    <source>
        <dbReference type="Proteomes" id="UP000251960"/>
    </source>
</evidence>
<dbReference type="EMBL" id="NCVQ01000003">
    <property type="protein sequence ID" value="PWZ36754.1"/>
    <property type="molecule type" value="Genomic_DNA"/>
</dbReference>
<dbReference type="PANTHER" id="PTHR32093">
    <property type="entry name" value="LEUCINE-RICH REPEAT EXTENSIN-LIKE PROTEIN 3-RELATED"/>
    <property type="match status" value="1"/>
</dbReference>
<evidence type="ECO:0000256" key="3">
    <source>
        <dbReference type="ARBA" id="ARBA00022614"/>
    </source>
</evidence>
<keyword evidence="6" id="KW-0325">Glycoprotein</keyword>
<evidence type="ECO:0000313" key="9">
    <source>
        <dbReference type="EMBL" id="PWZ36754.1"/>
    </source>
</evidence>
<dbReference type="InterPro" id="IPR001611">
    <property type="entry name" value="Leu-rich_rpt"/>
</dbReference>